<proteinExistence type="predicted"/>
<reference evidence="2" key="1">
    <citation type="submission" date="2020-05" db="EMBL/GenBank/DDBJ databases">
        <title>Frigoriglobus tundricola gen. nov., sp. nov., a psychrotolerant cellulolytic planctomycete of the family Gemmataceae with two divergent copies of 16S rRNA gene.</title>
        <authorList>
            <person name="Kulichevskaya I.S."/>
            <person name="Ivanova A.A."/>
            <person name="Naumoff D.G."/>
            <person name="Beletsky A.V."/>
            <person name="Rijpstra W.I.C."/>
            <person name="Sinninghe Damste J.S."/>
            <person name="Mardanov A.V."/>
            <person name="Ravin N.V."/>
            <person name="Dedysh S.N."/>
        </authorList>
    </citation>
    <scope>NUCLEOTIDE SEQUENCE [LARGE SCALE GENOMIC DNA]</scope>
    <source>
        <strain evidence="2">PL17</strain>
    </source>
</reference>
<accession>A0A6M5YZF0</accession>
<dbReference type="InterPro" id="IPR003737">
    <property type="entry name" value="GlcNAc_PI_deacetylase-related"/>
</dbReference>
<protein>
    <recommendedName>
        <fullName evidence="3">PIG-L family deacetylase</fullName>
    </recommendedName>
</protein>
<dbReference type="EMBL" id="CP053452">
    <property type="protein sequence ID" value="QJW98810.1"/>
    <property type="molecule type" value="Genomic_DNA"/>
</dbReference>
<evidence type="ECO:0008006" key="3">
    <source>
        <dbReference type="Google" id="ProtNLM"/>
    </source>
</evidence>
<dbReference type="KEGG" id="ftj:FTUN_6405"/>
<name>A0A6M5YZF0_9BACT</name>
<dbReference type="Gene3D" id="3.40.50.10320">
    <property type="entry name" value="LmbE-like"/>
    <property type="match status" value="1"/>
</dbReference>
<dbReference type="PANTHER" id="PTHR12993">
    <property type="entry name" value="N-ACETYLGLUCOSAMINYL-PHOSPHATIDYLINOSITOL DE-N-ACETYLASE-RELATED"/>
    <property type="match status" value="1"/>
</dbReference>
<dbReference type="GO" id="GO:0016811">
    <property type="term" value="F:hydrolase activity, acting on carbon-nitrogen (but not peptide) bonds, in linear amides"/>
    <property type="evidence" value="ECO:0007669"/>
    <property type="project" value="TreeGrafter"/>
</dbReference>
<dbReference type="InterPro" id="IPR024078">
    <property type="entry name" value="LmbE-like_dom_sf"/>
</dbReference>
<evidence type="ECO:0000313" key="1">
    <source>
        <dbReference type="EMBL" id="QJW98810.1"/>
    </source>
</evidence>
<dbReference type="RefSeq" id="WP_227254496.1">
    <property type="nucleotide sequence ID" value="NZ_CP053452.2"/>
</dbReference>
<dbReference type="AlphaFoldDB" id="A0A6M5YZF0"/>
<organism evidence="1 2">
    <name type="scientific">Frigoriglobus tundricola</name>
    <dbReference type="NCBI Taxonomy" id="2774151"/>
    <lineage>
        <taxon>Bacteria</taxon>
        <taxon>Pseudomonadati</taxon>
        <taxon>Planctomycetota</taxon>
        <taxon>Planctomycetia</taxon>
        <taxon>Gemmatales</taxon>
        <taxon>Gemmataceae</taxon>
        <taxon>Frigoriglobus</taxon>
    </lineage>
</organism>
<dbReference type="Proteomes" id="UP000503447">
    <property type="component" value="Chromosome"/>
</dbReference>
<sequence length="296" mass="32564">MKPGATQAASPRALRSRLRLTSSPAVLKYNSLLSLFPRLHYPPPPLMTRTAIAILAHPDDAEFLCAGTLVRLHREHGWAVHVATMTPGDCGSVEYPPDEIARIRRAEGAAAAAAIGATYHCLEERDLRVFYTESALEKVARLLNAVGAQVVFTHSPDDYHLDHEQTSKLVRAATFAAPIPNFLHGRHLHPPLAHIPHLFYCDPLEGADAFGRPITPGFRIDISSVIADKARMLECHESQRNWLRKHHGVDNLVESMKEWGAAQGKAAGVAYAEGFRQHLGHSYPKDNVLADLLGKV</sequence>
<dbReference type="PANTHER" id="PTHR12993:SF11">
    <property type="entry name" value="N-ACETYLGLUCOSAMINYL-PHOSPHATIDYLINOSITOL DE-N-ACETYLASE"/>
    <property type="match status" value="1"/>
</dbReference>
<gene>
    <name evidence="1" type="ORF">FTUN_6405</name>
</gene>
<dbReference type="SUPFAM" id="SSF102588">
    <property type="entry name" value="LmbE-like"/>
    <property type="match status" value="1"/>
</dbReference>
<keyword evidence="2" id="KW-1185">Reference proteome</keyword>
<evidence type="ECO:0000313" key="2">
    <source>
        <dbReference type="Proteomes" id="UP000503447"/>
    </source>
</evidence>
<dbReference type="Pfam" id="PF02585">
    <property type="entry name" value="PIG-L"/>
    <property type="match status" value="1"/>
</dbReference>